<evidence type="ECO:0000313" key="1">
    <source>
        <dbReference type="EMBL" id="SFP35018.1"/>
    </source>
</evidence>
<evidence type="ECO:0000313" key="2">
    <source>
        <dbReference type="Proteomes" id="UP000183769"/>
    </source>
</evidence>
<sequence length="132" mass="13701">MSCPACGEPVVAFVVPPALREHAPAAESAICTSCLRTVAASDADAAAVAPDDADFSRIHESFPTGRGGAAFALVLGKLDSLALNRPAIQELCDAAERAGADVPLALERLAGASTLDPPYDVDRRRQQLASFR</sequence>
<proteinExistence type="predicted"/>
<dbReference type="EMBL" id="FOXI01000003">
    <property type="protein sequence ID" value="SFP35018.1"/>
    <property type="molecule type" value="Genomic_DNA"/>
</dbReference>
<accession>A0A1I5PLP7</accession>
<protein>
    <recommendedName>
        <fullName evidence="3">Small CPxCG-related zinc finger protein</fullName>
    </recommendedName>
</protein>
<dbReference type="Pfam" id="PF19792">
    <property type="entry name" value="DUF6276"/>
    <property type="match status" value="1"/>
</dbReference>
<dbReference type="Proteomes" id="UP000183769">
    <property type="component" value="Unassembled WGS sequence"/>
</dbReference>
<dbReference type="AlphaFoldDB" id="A0A1I5PLP7"/>
<dbReference type="OrthoDB" id="212944at2157"/>
<organism evidence="1 2">
    <name type="scientific">Halolamina pelagica</name>
    <dbReference type="NCBI Taxonomy" id="699431"/>
    <lineage>
        <taxon>Archaea</taxon>
        <taxon>Methanobacteriati</taxon>
        <taxon>Methanobacteriota</taxon>
        <taxon>Stenosarchaea group</taxon>
        <taxon>Halobacteria</taxon>
        <taxon>Halobacteriales</taxon>
        <taxon>Haloferacaceae</taxon>
    </lineage>
</organism>
<gene>
    <name evidence="1" type="ORF">SAMN05216277_10330</name>
</gene>
<evidence type="ECO:0008006" key="3">
    <source>
        <dbReference type="Google" id="ProtNLM"/>
    </source>
</evidence>
<dbReference type="InterPro" id="IPR046243">
    <property type="entry name" value="DUF6276"/>
</dbReference>
<reference evidence="2" key="1">
    <citation type="submission" date="2016-10" db="EMBL/GenBank/DDBJ databases">
        <authorList>
            <person name="Varghese N."/>
            <person name="Submissions S."/>
        </authorList>
    </citation>
    <scope>NUCLEOTIDE SEQUENCE [LARGE SCALE GENOMIC DNA]</scope>
    <source>
        <strain evidence="2">CGMCC 1.10329</strain>
    </source>
</reference>
<keyword evidence="2" id="KW-1185">Reference proteome</keyword>
<dbReference type="RefSeq" id="WP_074876237.1">
    <property type="nucleotide sequence ID" value="NZ_FOXI01000003.1"/>
</dbReference>
<name>A0A1I5PLP7_9EURY</name>